<accession>A0AA40FKU0</accession>
<dbReference type="AlphaFoldDB" id="A0AA40FKU0"/>
<name>A0AA40FKU0_9HYME</name>
<reference evidence="3" key="1">
    <citation type="submission" date="2021-10" db="EMBL/GenBank/DDBJ databases">
        <title>Melipona bicolor Genome sequencing and assembly.</title>
        <authorList>
            <person name="Araujo N.S."/>
            <person name="Arias M.C."/>
        </authorList>
    </citation>
    <scope>NUCLEOTIDE SEQUENCE</scope>
    <source>
        <strain evidence="3">USP_2M_L1-L4_2017</strain>
        <tissue evidence="3">Whole body</tissue>
    </source>
</reference>
<comment type="caution">
    <text evidence="3">The sequence shown here is derived from an EMBL/GenBank/DDBJ whole genome shotgun (WGS) entry which is preliminary data.</text>
</comment>
<feature type="region of interest" description="Disordered" evidence="1">
    <location>
        <begin position="17"/>
        <end position="57"/>
    </location>
</feature>
<evidence type="ECO:0000313" key="4">
    <source>
        <dbReference type="Proteomes" id="UP001177670"/>
    </source>
</evidence>
<feature type="transmembrane region" description="Helical" evidence="2">
    <location>
        <begin position="81"/>
        <end position="105"/>
    </location>
</feature>
<organism evidence="3 4">
    <name type="scientific">Melipona bicolor</name>
    <dbReference type="NCBI Taxonomy" id="60889"/>
    <lineage>
        <taxon>Eukaryota</taxon>
        <taxon>Metazoa</taxon>
        <taxon>Ecdysozoa</taxon>
        <taxon>Arthropoda</taxon>
        <taxon>Hexapoda</taxon>
        <taxon>Insecta</taxon>
        <taxon>Pterygota</taxon>
        <taxon>Neoptera</taxon>
        <taxon>Endopterygota</taxon>
        <taxon>Hymenoptera</taxon>
        <taxon>Apocrita</taxon>
        <taxon>Aculeata</taxon>
        <taxon>Apoidea</taxon>
        <taxon>Anthophila</taxon>
        <taxon>Apidae</taxon>
        <taxon>Melipona</taxon>
    </lineage>
</organism>
<evidence type="ECO:0000256" key="1">
    <source>
        <dbReference type="SAM" id="MobiDB-lite"/>
    </source>
</evidence>
<feature type="compositionally biased region" description="Acidic residues" evidence="1">
    <location>
        <begin position="33"/>
        <end position="54"/>
    </location>
</feature>
<proteinExistence type="predicted"/>
<gene>
    <name evidence="3" type="ORF">K0M31_012280</name>
</gene>
<keyword evidence="4" id="KW-1185">Reference proteome</keyword>
<keyword evidence="2" id="KW-0812">Transmembrane</keyword>
<protein>
    <submittedName>
        <fullName evidence="3">Uncharacterized protein</fullName>
    </submittedName>
</protein>
<keyword evidence="2" id="KW-0472">Membrane</keyword>
<evidence type="ECO:0000256" key="2">
    <source>
        <dbReference type="SAM" id="Phobius"/>
    </source>
</evidence>
<keyword evidence="2" id="KW-1133">Transmembrane helix</keyword>
<sequence length="112" mass="12278">MGCRLFTSPGLNVDGDTLGWPSVELHEDGGEGGVDDEGDQEEEGKEAEGAEEDEERGRVEQQLLQERLLLLFLRHLGEQTAVLVSGVHLVDVVVVVVVVLGVLAARRHVRRR</sequence>
<dbReference type="EMBL" id="JAHYIQ010000030">
    <property type="protein sequence ID" value="KAK1120674.1"/>
    <property type="molecule type" value="Genomic_DNA"/>
</dbReference>
<dbReference type="Proteomes" id="UP001177670">
    <property type="component" value="Unassembled WGS sequence"/>
</dbReference>
<evidence type="ECO:0000313" key="3">
    <source>
        <dbReference type="EMBL" id="KAK1120674.1"/>
    </source>
</evidence>